<dbReference type="GO" id="GO:0004475">
    <property type="term" value="F:mannose-1-phosphate guanylyltransferase (GTP) activity"/>
    <property type="evidence" value="ECO:0007669"/>
    <property type="project" value="InterPro"/>
</dbReference>
<dbReference type="InterPro" id="IPR051161">
    <property type="entry name" value="Mannose-6P_isomerase_type2"/>
</dbReference>
<proteinExistence type="predicted"/>
<gene>
    <name evidence="3" type="ORF">B4O97_07550</name>
</gene>
<dbReference type="PANTHER" id="PTHR46390:SF1">
    <property type="entry name" value="MANNOSE-1-PHOSPHATE GUANYLYLTRANSFERASE"/>
    <property type="match status" value="1"/>
</dbReference>
<dbReference type="Pfam" id="PF00483">
    <property type="entry name" value="NTP_transferase"/>
    <property type="match status" value="1"/>
</dbReference>
<evidence type="ECO:0000259" key="2">
    <source>
        <dbReference type="Pfam" id="PF22640"/>
    </source>
</evidence>
<protein>
    <submittedName>
        <fullName evidence="3">Uncharacterized protein</fullName>
    </submittedName>
</protein>
<reference evidence="3 4" key="1">
    <citation type="submission" date="2017-03" db="EMBL/GenBank/DDBJ databases">
        <title>Draft Genome sequence of Marispirochaeta sp. strain JC444.</title>
        <authorList>
            <person name="Shivani Y."/>
            <person name="Subhash Y."/>
            <person name="Sasikala C."/>
            <person name="Ramana C."/>
        </authorList>
    </citation>
    <scope>NUCLEOTIDE SEQUENCE [LARGE SCALE GENOMIC DNA]</scope>
    <source>
        <strain evidence="3 4">JC444</strain>
    </source>
</reference>
<dbReference type="InterPro" id="IPR049577">
    <property type="entry name" value="GMPP_N"/>
</dbReference>
<comment type="caution">
    <text evidence="3">The sequence shown here is derived from an EMBL/GenBank/DDBJ whole genome shotgun (WGS) entry which is preliminary data.</text>
</comment>
<accession>A0A1Y1S0A7</accession>
<evidence type="ECO:0000313" key="4">
    <source>
        <dbReference type="Proteomes" id="UP000192343"/>
    </source>
</evidence>
<dbReference type="InterPro" id="IPR029044">
    <property type="entry name" value="Nucleotide-diphossugar_trans"/>
</dbReference>
<dbReference type="PANTHER" id="PTHR46390">
    <property type="entry name" value="MANNOSE-1-PHOSPHATE GUANYLYLTRANSFERASE"/>
    <property type="match status" value="1"/>
</dbReference>
<keyword evidence="4" id="KW-1185">Reference proteome</keyword>
<dbReference type="InterPro" id="IPR054566">
    <property type="entry name" value="ManC/GMP-like_b-helix"/>
</dbReference>
<dbReference type="SUPFAM" id="SSF159283">
    <property type="entry name" value="Guanosine diphospho-D-mannose pyrophosphorylase/mannose-6-phosphate isomerase linker domain"/>
    <property type="match status" value="1"/>
</dbReference>
<name>A0A1Y1S0A7_9SPIO</name>
<dbReference type="InterPro" id="IPR005835">
    <property type="entry name" value="NTP_transferase_dom"/>
</dbReference>
<dbReference type="EMBL" id="MWQY01000007">
    <property type="protein sequence ID" value="ORC35916.1"/>
    <property type="molecule type" value="Genomic_DNA"/>
</dbReference>
<dbReference type="STRING" id="1963862.B4O97_07550"/>
<dbReference type="RefSeq" id="WP_083049712.1">
    <property type="nucleotide sequence ID" value="NZ_MWQY01000007.1"/>
</dbReference>
<dbReference type="OrthoDB" id="9806359at2"/>
<dbReference type="AlphaFoldDB" id="A0A1Y1S0A7"/>
<evidence type="ECO:0000259" key="1">
    <source>
        <dbReference type="Pfam" id="PF00483"/>
    </source>
</evidence>
<dbReference type="SUPFAM" id="SSF53448">
    <property type="entry name" value="Nucleotide-diphospho-sugar transferases"/>
    <property type="match status" value="1"/>
</dbReference>
<organism evidence="3 4">
    <name type="scientific">Marispirochaeta aestuarii</name>
    <dbReference type="NCBI Taxonomy" id="1963862"/>
    <lineage>
        <taxon>Bacteria</taxon>
        <taxon>Pseudomonadati</taxon>
        <taxon>Spirochaetota</taxon>
        <taxon>Spirochaetia</taxon>
        <taxon>Spirochaetales</taxon>
        <taxon>Spirochaetaceae</taxon>
        <taxon>Marispirochaeta</taxon>
    </lineage>
</organism>
<feature type="domain" description="MannoseP isomerase/GMP-like beta-helix" evidence="2">
    <location>
        <begin position="316"/>
        <end position="364"/>
    </location>
</feature>
<sequence length="369" mass="39634">MKKESIVPNVMILAGGSGTRLWPASTKEVPKQYMAVRDGRSLLNLTLQRAAALRPERIMIVTLASQAEQAAEELATWAGEEQGGLPELIVLPEPAARNTAPAIAAGAAALEQLGGENEAVLVLPADHLIEPVERFASDIASAADAASAGSIVTFGIAPTRPETGYGYIEAGEPISGEMGKRQKIRKVRRFREKPDSATAQQFLEAGNFTWNSGMFLFSLGAFVAELEQHAPEVHRLYTSLLSVSVKTSASGVSVILDSPEVARIYTSAPSISIDYAVMEKTDRAAVLPASFSWNDIGSWDEYSRVFPESVPARGEVSSEGCFVLSDLPVSLVGVRDLIVVIRNGRALVCRKGDSQGVKDALNELPEEWR</sequence>
<dbReference type="Gene3D" id="3.90.550.10">
    <property type="entry name" value="Spore Coat Polysaccharide Biosynthesis Protein SpsA, Chain A"/>
    <property type="match status" value="1"/>
</dbReference>
<feature type="domain" description="Nucleotidyl transferase" evidence="1">
    <location>
        <begin position="11"/>
        <end position="306"/>
    </location>
</feature>
<dbReference type="GO" id="GO:0009298">
    <property type="term" value="P:GDP-mannose biosynthetic process"/>
    <property type="evidence" value="ECO:0007669"/>
    <property type="project" value="TreeGrafter"/>
</dbReference>
<dbReference type="CDD" id="cd02509">
    <property type="entry name" value="GDP-M1P_Guanylyltransferase"/>
    <property type="match status" value="1"/>
</dbReference>
<dbReference type="Pfam" id="PF22640">
    <property type="entry name" value="ManC_GMP_beta-helix"/>
    <property type="match status" value="1"/>
</dbReference>
<dbReference type="Proteomes" id="UP000192343">
    <property type="component" value="Unassembled WGS sequence"/>
</dbReference>
<evidence type="ECO:0000313" key="3">
    <source>
        <dbReference type="EMBL" id="ORC35916.1"/>
    </source>
</evidence>